<evidence type="ECO:0000259" key="4">
    <source>
        <dbReference type="Pfam" id="PF01108"/>
    </source>
</evidence>
<protein>
    <recommendedName>
        <fullName evidence="4">Fibronectin type-III domain-containing protein</fullName>
    </recommendedName>
</protein>
<reference evidence="5 6" key="1">
    <citation type="journal article" date="2024" name="Genome Biol. Evol.">
        <title>Chromosome-level genome assembly of the viviparous eelpout Zoarces viviparus.</title>
        <authorList>
            <person name="Fuhrmann N."/>
            <person name="Brasseur M.V."/>
            <person name="Bakowski C.E."/>
            <person name="Podsiadlowski L."/>
            <person name="Prost S."/>
            <person name="Krehenwinkel H."/>
            <person name="Mayer C."/>
        </authorList>
    </citation>
    <scope>NUCLEOTIDE SEQUENCE [LARGE SCALE GENOMIC DNA]</scope>
    <source>
        <strain evidence="5">NO-MEL_2022_Ind0_liver</strain>
    </source>
</reference>
<dbReference type="SUPFAM" id="SSF49265">
    <property type="entry name" value="Fibronectin type III"/>
    <property type="match status" value="1"/>
</dbReference>
<feature type="compositionally biased region" description="Acidic residues" evidence="1">
    <location>
        <begin position="564"/>
        <end position="576"/>
    </location>
</feature>
<dbReference type="AlphaFoldDB" id="A0AAW1DW44"/>
<evidence type="ECO:0000313" key="5">
    <source>
        <dbReference type="EMBL" id="KAK9514150.1"/>
    </source>
</evidence>
<gene>
    <name evidence="5" type="ORF">VZT92_027638</name>
</gene>
<comment type="caution">
    <text evidence="5">The sequence shown here is derived from an EMBL/GenBank/DDBJ whole genome shotgun (WGS) entry which is preliminary data.</text>
</comment>
<feature type="transmembrane region" description="Helical" evidence="2">
    <location>
        <begin position="232"/>
        <end position="255"/>
    </location>
</feature>
<dbReference type="InterPro" id="IPR013783">
    <property type="entry name" value="Ig-like_fold"/>
</dbReference>
<accession>A0AAW1DW44</accession>
<dbReference type="InterPro" id="IPR003961">
    <property type="entry name" value="FN3_dom"/>
</dbReference>
<feature type="region of interest" description="Disordered" evidence="1">
    <location>
        <begin position="558"/>
        <end position="587"/>
    </location>
</feature>
<evidence type="ECO:0000256" key="1">
    <source>
        <dbReference type="SAM" id="MobiDB-lite"/>
    </source>
</evidence>
<evidence type="ECO:0000256" key="2">
    <source>
        <dbReference type="SAM" id="Phobius"/>
    </source>
</evidence>
<keyword evidence="2" id="KW-1133">Transmembrane helix</keyword>
<feature type="domain" description="Fibronectin type-III" evidence="4">
    <location>
        <begin position="24"/>
        <end position="97"/>
    </location>
</feature>
<feature type="signal peptide" evidence="3">
    <location>
        <begin position="1"/>
        <end position="22"/>
    </location>
</feature>
<organism evidence="5 6">
    <name type="scientific">Zoarces viviparus</name>
    <name type="common">Viviparous eelpout</name>
    <name type="synonym">Blennius viviparus</name>
    <dbReference type="NCBI Taxonomy" id="48416"/>
    <lineage>
        <taxon>Eukaryota</taxon>
        <taxon>Metazoa</taxon>
        <taxon>Chordata</taxon>
        <taxon>Craniata</taxon>
        <taxon>Vertebrata</taxon>
        <taxon>Euteleostomi</taxon>
        <taxon>Actinopterygii</taxon>
        <taxon>Neopterygii</taxon>
        <taxon>Teleostei</taxon>
        <taxon>Neoteleostei</taxon>
        <taxon>Acanthomorphata</taxon>
        <taxon>Eupercaria</taxon>
        <taxon>Perciformes</taxon>
        <taxon>Cottioidei</taxon>
        <taxon>Zoarcales</taxon>
        <taxon>Zoarcidae</taxon>
        <taxon>Zoarcinae</taxon>
        <taxon>Zoarces</taxon>
    </lineage>
</organism>
<evidence type="ECO:0000313" key="6">
    <source>
        <dbReference type="Proteomes" id="UP001488805"/>
    </source>
</evidence>
<feature type="region of interest" description="Disordered" evidence="1">
    <location>
        <begin position="332"/>
        <end position="357"/>
    </location>
</feature>
<keyword evidence="3" id="KW-0732">Signal</keyword>
<dbReference type="PANTHER" id="PTHR20859">
    <property type="entry name" value="INTERFERON/INTERLEUKIN RECEPTOR"/>
    <property type="match status" value="1"/>
</dbReference>
<dbReference type="InterPro" id="IPR036116">
    <property type="entry name" value="FN3_sf"/>
</dbReference>
<sequence>MEMWSMKVITLLLFCYARLSTGDDKVKFVSRNFFNVLKWHLVEPTVPGEKVLYSVQYWSDATEQYQIKEECQNITALSCDLTAETPSIHDVHYRAQVYCNGLLCGSTKRLTPIAQTILGPPVLSTASTVSSLHVHVTLPLGPNGVSVADIITRSKNGPHKTITIKYTLEITRPTWAAQVNEATTGQFNISVNNNHQTEYCGYVSYSPGTEHGRNESERASFCVTLPGDALRFLTWLLVSAALLTAIIITLVVWMCNYVKGGKEKSIPQLLVTTSSTPTNLLQSLDRNIIISKVEVCIKSDQTVYATIRTKPNMPSVRPGGYAPQDNLCQGWQGSTGSSVGTGENRTTPNPEDTSAQSSEIYSVVAVTEHNEDIQQATNDNRETNNLPMFPSGESWDNGVRPLPHLDPCVSDPGRSLVLQTMRDVNGQLVLPSLIFQLQNSTDDTVPPFNPERKPLLSDLIDSKMEGPSLASLKSFDGSEMSDSGCDDSSATTPTQTYCNTHYFPSQPVAPYFHQGWKNTPSSDATLESGYKENWLPAVLLGTASKDSCEYRKTDYPRIWTGPKEEEEGEEDEDRGEEETRQILLGGGTNSRIICNAGS</sequence>
<dbReference type="Proteomes" id="UP001488805">
    <property type="component" value="Unassembled WGS sequence"/>
</dbReference>
<keyword evidence="2" id="KW-0472">Membrane</keyword>
<keyword evidence="6" id="KW-1185">Reference proteome</keyword>
<evidence type="ECO:0000256" key="3">
    <source>
        <dbReference type="SAM" id="SignalP"/>
    </source>
</evidence>
<dbReference type="PANTHER" id="PTHR20859:SF53">
    <property type="entry name" value="INTERLEUKIN-22 RECEPTOR SUBUNIT ALPHA-1"/>
    <property type="match status" value="1"/>
</dbReference>
<name>A0AAW1DW44_ZOAVI</name>
<dbReference type="GO" id="GO:0004896">
    <property type="term" value="F:cytokine receptor activity"/>
    <property type="evidence" value="ECO:0007669"/>
    <property type="project" value="TreeGrafter"/>
</dbReference>
<dbReference type="InterPro" id="IPR050650">
    <property type="entry name" value="Type-II_Cytokine-TF_Rcpt"/>
</dbReference>
<dbReference type="Gene3D" id="2.60.40.10">
    <property type="entry name" value="Immunoglobulins"/>
    <property type="match status" value="1"/>
</dbReference>
<keyword evidence="2" id="KW-0812">Transmembrane</keyword>
<dbReference type="Pfam" id="PF01108">
    <property type="entry name" value="Tissue_fac"/>
    <property type="match status" value="1"/>
</dbReference>
<dbReference type="EMBL" id="JBCEZU010000597">
    <property type="protein sequence ID" value="KAK9514150.1"/>
    <property type="molecule type" value="Genomic_DNA"/>
</dbReference>
<feature type="chain" id="PRO_5043497576" description="Fibronectin type-III domain-containing protein" evidence="3">
    <location>
        <begin position="23"/>
        <end position="598"/>
    </location>
</feature>
<proteinExistence type="predicted"/>
<dbReference type="GO" id="GO:0005886">
    <property type="term" value="C:plasma membrane"/>
    <property type="evidence" value="ECO:0007669"/>
    <property type="project" value="TreeGrafter"/>
</dbReference>